<sequence>MLDQLMKITPTEIALAIFAVAMLVQLAVFRAHVNSAAAKGKTVRFPGLMTSLARIPVRTDDKPKS</sequence>
<keyword evidence="3" id="KW-1185">Reference proteome</keyword>
<evidence type="ECO:0000313" key="3">
    <source>
        <dbReference type="Proteomes" id="UP000238007"/>
    </source>
</evidence>
<gene>
    <name evidence="2" type="ORF">CLV80_101274</name>
</gene>
<keyword evidence="1" id="KW-0812">Transmembrane</keyword>
<name>A0A2T0W5A2_9RHOB</name>
<evidence type="ECO:0000256" key="1">
    <source>
        <dbReference type="SAM" id="Phobius"/>
    </source>
</evidence>
<reference evidence="2 3" key="1">
    <citation type="submission" date="2018-03" db="EMBL/GenBank/DDBJ databases">
        <title>Genomic Encyclopedia of Archaeal and Bacterial Type Strains, Phase II (KMG-II): from individual species to whole genera.</title>
        <authorList>
            <person name="Goeker M."/>
        </authorList>
    </citation>
    <scope>NUCLEOTIDE SEQUENCE [LARGE SCALE GENOMIC DNA]</scope>
    <source>
        <strain evidence="2 3">DSM 101533</strain>
    </source>
</reference>
<organism evidence="2 3">
    <name type="scientific">Yoonia maritima</name>
    <dbReference type="NCBI Taxonomy" id="1435347"/>
    <lineage>
        <taxon>Bacteria</taxon>
        <taxon>Pseudomonadati</taxon>
        <taxon>Pseudomonadota</taxon>
        <taxon>Alphaproteobacteria</taxon>
        <taxon>Rhodobacterales</taxon>
        <taxon>Paracoccaceae</taxon>
        <taxon>Yoonia</taxon>
    </lineage>
</organism>
<keyword evidence="1" id="KW-0472">Membrane</keyword>
<keyword evidence="1" id="KW-1133">Transmembrane helix</keyword>
<dbReference type="Proteomes" id="UP000238007">
    <property type="component" value="Unassembled WGS sequence"/>
</dbReference>
<proteinExistence type="predicted"/>
<feature type="transmembrane region" description="Helical" evidence="1">
    <location>
        <begin position="13"/>
        <end position="31"/>
    </location>
</feature>
<evidence type="ECO:0000313" key="2">
    <source>
        <dbReference type="EMBL" id="PRY80422.1"/>
    </source>
</evidence>
<dbReference type="AlphaFoldDB" id="A0A2T0W5A2"/>
<comment type="caution">
    <text evidence="2">The sequence shown here is derived from an EMBL/GenBank/DDBJ whole genome shotgun (WGS) entry which is preliminary data.</text>
</comment>
<protein>
    <submittedName>
        <fullName evidence="2">Uncharacterized protein</fullName>
    </submittedName>
</protein>
<dbReference type="RefSeq" id="WP_106353969.1">
    <property type="nucleotide sequence ID" value="NZ_PVTP01000001.1"/>
</dbReference>
<accession>A0A2T0W5A2</accession>
<dbReference type="OrthoDB" id="9853752at2"/>
<dbReference type="EMBL" id="PVTP01000001">
    <property type="protein sequence ID" value="PRY80422.1"/>
    <property type="molecule type" value="Genomic_DNA"/>
</dbReference>